<organism evidence="7 8">
    <name type="scientific">Dactylosporangium siamense</name>
    <dbReference type="NCBI Taxonomy" id="685454"/>
    <lineage>
        <taxon>Bacteria</taxon>
        <taxon>Bacillati</taxon>
        <taxon>Actinomycetota</taxon>
        <taxon>Actinomycetes</taxon>
        <taxon>Micromonosporales</taxon>
        <taxon>Micromonosporaceae</taxon>
        <taxon>Dactylosporangium</taxon>
    </lineage>
</organism>
<dbReference type="PROSITE" id="PS51296">
    <property type="entry name" value="RIESKE"/>
    <property type="match status" value="1"/>
</dbReference>
<dbReference type="GO" id="GO:0004497">
    <property type="term" value="F:monooxygenase activity"/>
    <property type="evidence" value="ECO:0007669"/>
    <property type="project" value="UniProtKB-ARBA"/>
</dbReference>
<evidence type="ECO:0000313" key="7">
    <source>
        <dbReference type="EMBL" id="GIG47086.1"/>
    </source>
</evidence>
<gene>
    <name evidence="7" type="ORF">Dsi01nite_051270</name>
</gene>
<dbReference type="Proteomes" id="UP000660611">
    <property type="component" value="Unassembled WGS sequence"/>
</dbReference>
<keyword evidence="1" id="KW-0001">2Fe-2S</keyword>
<feature type="region of interest" description="Disordered" evidence="5">
    <location>
        <begin position="1"/>
        <end position="21"/>
    </location>
</feature>
<dbReference type="InterPro" id="IPR036922">
    <property type="entry name" value="Rieske_2Fe-2S_sf"/>
</dbReference>
<dbReference type="CDD" id="cd03528">
    <property type="entry name" value="Rieske_RO_ferredoxin"/>
    <property type="match status" value="1"/>
</dbReference>
<evidence type="ECO:0000259" key="6">
    <source>
        <dbReference type="PROSITE" id="PS51296"/>
    </source>
</evidence>
<keyword evidence="2" id="KW-0479">Metal-binding</keyword>
<keyword evidence="8" id="KW-1185">Reference proteome</keyword>
<accession>A0A919PLY2</accession>
<reference evidence="7" key="1">
    <citation type="submission" date="2021-01" db="EMBL/GenBank/DDBJ databases">
        <title>Whole genome shotgun sequence of Dactylosporangium siamense NBRC 106093.</title>
        <authorList>
            <person name="Komaki H."/>
            <person name="Tamura T."/>
        </authorList>
    </citation>
    <scope>NUCLEOTIDE SEQUENCE</scope>
    <source>
        <strain evidence="7">NBRC 106093</strain>
    </source>
</reference>
<dbReference type="InterPro" id="IPR017941">
    <property type="entry name" value="Rieske_2Fe-2S"/>
</dbReference>
<protein>
    <recommendedName>
        <fullName evidence="6">Rieske domain-containing protein</fullName>
    </recommendedName>
</protein>
<dbReference type="SUPFAM" id="SSF50022">
    <property type="entry name" value="ISP domain"/>
    <property type="match status" value="1"/>
</dbReference>
<keyword evidence="3" id="KW-0408">Iron</keyword>
<dbReference type="PANTHER" id="PTHR21496:SF23">
    <property type="entry name" value="3-PHENYLPROPIONATE_CINNAMIC ACID DIOXYGENASE FERREDOXIN SUBUNIT"/>
    <property type="match status" value="1"/>
</dbReference>
<dbReference type="PANTHER" id="PTHR21496">
    <property type="entry name" value="FERREDOXIN-RELATED"/>
    <property type="match status" value="1"/>
</dbReference>
<evidence type="ECO:0000313" key="8">
    <source>
        <dbReference type="Proteomes" id="UP000660611"/>
    </source>
</evidence>
<evidence type="ECO:0000256" key="3">
    <source>
        <dbReference type="ARBA" id="ARBA00023004"/>
    </source>
</evidence>
<feature type="domain" description="Rieske" evidence="6">
    <location>
        <begin position="17"/>
        <end position="112"/>
    </location>
</feature>
<dbReference type="AlphaFoldDB" id="A0A919PLY2"/>
<proteinExistence type="predicted"/>
<name>A0A919PLY2_9ACTN</name>
<evidence type="ECO:0000256" key="1">
    <source>
        <dbReference type="ARBA" id="ARBA00022714"/>
    </source>
</evidence>
<evidence type="ECO:0000256" key="4">
    <source>
        <dbReference type="ARBA" id="ARBA00023014"/>
    </source>
</evidence>
<keyword evidence="4" id="KW-0411">Iron-sulfur</keyword>
<comment type="caution">
    <text evidence="7">The sequence shown here is derived from an EMBL/GenBank/DDBJ whole genome shotgun (WGS) entry which is preliminary data.</text>
</comment>
<dbReference type="Gene3D" id="2.102.10.10">
    <property type="entry name" value="Rieske [2Fe-2S] iron-sulphur domain"/>
    <property type="match status" value="1"/>
</dbReference>
<dbReference type="GO" id="GO:0046872">
    <property type="term" value="F:metal ion binding"/>
    <property type="evidence" value="ECO:0007669"/>
    <property type="project" value="UniProtKB-KW"/>
</dbReference>
<evidence type="ECO:0000256" key="5">
    <source>
        <dbReference type="SAM" id="MobiDB-lite"/>
    </source>
</evidence>
<dbReference type="GO" id="GO:0016705">
    <property type="term" value="F:oxidoreductase activity, acting on paired donors, with incorporation or reduction of molecular oxygen"/>
    <property type="evidence" value="ECO:0007669"/>
    <property type="project" value="UniProtKB-ARBA"/>
</dbReference>
<sequence>MSALPGPGIEPVKGRTWHRAGPLDRIPQDEGLVLGTVPRTSVFNCDGEVLCIDDTCTHEDYSLAEGWVEGCVVECTLHLAKFNLKTGAPVSPPATRAVATHPVATVGGDVYVALPVSYLVKSDLMKENSDGLA</sequence>
<dbReference type="RefSeq" id="WP_275423416.1">
    <property type="nucleotide sequence ID" value="NZ_BAAAVW010000017.1"/>
</dbReference>
<dbReference type="GO" id="GO:0051537">
    <property type="term" value="F:2 iron, 2 sulfur cluster binding"/>
    <property type="evidence" value="ECO:0007669"/>
    <property type="project" value="UniProtKB-KW"/>
</dbReference>
<dbReference type="EMBL" id="BONQ01000081">
    <property type="protein sequence ID" value="GIG47086.1"/>
    <property type="molecule type" value="Genomic_DNA"/>
</dbReference>
<dbReference type="Pfam" id="PF00355">
    <property type="entry name" value="Rieske"/>
    <property type="match status" value="1"/>
</dbReference>
<evidence type="ECO:0000256" key="2">
    <source>
        <dbReference type="ARBA" id="ARBA00022723"/>
    </source>
</evidence>